<organism evidence="1 2">
    <name type="scientific">Trichinella papuae</name>
    <dbReference type="NCBI Taxonomy" id="268474"/>
    <lineage>
        <taxon>Eukaryota</taxon>
        <taxon>Metazoa</taxon>
        <taxon>Ecdysozoa</taxon>
        <taxon>Nematoda</taxon>
        <taxon>Enoplea</taxon>
        <taxon>Dorylaimia</taxon>
        <taxon>Trichinellida</taxon>
        <taxon>Trichinellidae</taxon>
        <taxon>Trichinella</taxon>
    </lineage>
</organism>
<proteinExistence type="predicted"/>
<keyword evidence="2" id="KW-1185">Reference proteome</keyword>
<dbReference type="Proteomes" id="UP000054843">
    <property type="component" value="Unassembled WGS sequence"/>
</dbReference>
<name>A0A0V1M0N1_9BILA</name>
<sequence>MYCDVRVGINDPRFANGQRRRPVVHIALVDDLLICVLIQIEDTVGFIADCYPEL</sequence>
<evidence type="ECO:0000313" key="2">
    <source>
        <dbReference type="Proteomes" id="UP000054843"/>
    </source>
</evidence>
<accession>A0A0V1M0N1</accession>
<gene>
    <name evidence="1" type="ORF">T10_6310</name>
</gene>
<protein>
    <submittedName>
        <fullName evidence="1">Uncharacterized protein</fullName>
    </submittedName>
</protein>
<dbReference type="AlphaFoldDB" id="A0A0V1M0N1"/>
<comment type="caution">
    <text evidence="1">The sequence shown here is derived from an EMBL/GenBank/DDBJ whole genome shotgun (WGS) entry which is preliminary data.</text>
</comment>
<reference evidence="1 2" key="1">
    <citation type="submission" date="2015-01" db="EMBL/GenBank/DDBJ databases">
        <title>Evolution of Trichinella species and genotypes.</title>
        <authorList>
            <person name="Korhonen P.K."/>
            <person name="Edoardo P."/>
            <person name="Giuseppe L.R."/>
            <person name="Gasser R.B."/>
        </authorList>
    </citation>
    <scope>NUCLEOTIDE SEQUENCE [LARGE SCALE GENOMIC DNA]</scope>
    <source>
        <strain evidence="1">ISS1980</strain>
    </source>
</reference>
<dbReference type="EMBL" id="JYDO01000439">
    <property type="protein sequence ID" value="KRZ65239.1"/>
    <property type="molecule type" value="Genomic_DNA"/>
</dbReference>
<evidence type="ECO:0000313" key="1">
    <source>
        <dbReference type="EMBL" id="KRZ65239.1"/>
    </source>
</evidence>